<keyword evidence="2" id="KW-1185">Reference proteome</keyword>
<dbReference type="AlphaFoldDB" id="M4B3T4"/>
<organism evidence="1 2">
    <name type="scientific">Hyaloperonospora arabidopsidis (strain Emoy2)</name>
    <name type="common">Downy mildew agent</name>
    <name type="synonym">Peronospora arabidopsidis</name>
    <dbReference type="NCBI Taxonomy" id="559515"/>
    <lineage>
        <taxon>Eukaryota</taxon>
        <taxon>Sar</taxon>
        <taxon>Stramenopiles</taxon>
        <taxon>Oomycota</taxon>
        <taxon>Peronosporomycetes</taxon>
        <taxon>Peronosporales</taxon>
        <taxon>Peronosporaceae</taxon>
        <taxon>Hyaloperonospora</taxon>
    </lineage>
</organism>
<protein>
    <submittedName>
        <fullName evidence="1">Uncharacterized protein</fullName>
    </submittedName>
</protein>
<accession>M4B3T4</accession>
<dbReference type="EnsemblProtists" id="HpaT800933">
    <property type="protein sequence ID" value="HpaP800933"/>
    <property type="gene ID" value="HpaG800933"/>
</dbReference>
<dbReference type="InParanoid" id="M4B3T4"/>
<evidence type="ECO:0000313" key="2">
    <source>
        <dbReference type="Proteomes" id="UP000011713"/>
    </source>
</evidence>
<dbReference type="Proteomes" id="UP000011713">
    <property type="component" value="Unassembled WGS sequence"/>
</dbReference>
<proteinExistence type="predicted"/>
<evidence type="ECO:0000313" key="1">
    <source>
        <dbReference type="EnsemblProtists" id="HpaP800933"/>
    </source>
</evidence>
<reference evidence="1" key="2">
    <citation type="submission" date="2015-06" db="UniProtKB">
        <authorList>
            <consortium name="EnsemblProtists"/>
        </authorList>
    </citation>
    <scope>IDENTIFICATION</scope>
    <source>
        <strain evidence="1">Emoy2</strain>
    </source>
</reference>
<dbReference type="VEuPathDB" id="FungiDB:HpaG800933"/>
<dbReference type="EMBL" id="JH598179">
    <property type="status" value="NOT_ANNOTATED_CDS"/>
    <property type="molecule type" value="Genomic_DNA"/>
</dbReference>
<dbReference type="HOGENOM" id="CLU_2890581_0_0_1"/>
<name>M4B3T4_HYAAE</name>
<reference evidence="2" key="1">
    <citation type="journal article" date="2010" name="Science">
        <title>Signatures of adaptation to obligate biotrophy in the Hyaloperonospora arabidopsidis genome.</title>
        <authorList>
            <person name="Baxter L."/>
            <person name="Tripathy S."/>
            <person name="Ishaque N."/>
            <person name="Boot N."/>
            <person name="Cabral A."/>
            <person name="Kemen E."/>
            <person name="Thines M."/>
            <person name="Ah-Fong A."/>
            <person name="Anderson R."/>
            <person name="Badejoko W."/>
            <person name="Bittner-Eddy P."/>
            <person name="Boore J.L."/>
            <person name="Chibucos M.C."/>
            <person name="Coates M."/>
            <person name="Dehal P."/>
            <person name="Delehaunty K."/>
            <person name="Dong S."/>
            <person name="Downton P."/>
            <person name="Dumas B."/>
            <person name="Fabro G."/>
            <person name="Fronick C."/>
            <person name="Fuerstenberg S.I."/>
            <person name="Fulton L."/>
            <person name="Gaulin E."/>
            <person name="Govers F."/>
            <person name="Hughes L."/>
            <person name="Humphray S."/>
            <person name="Jiang R.H."/>
            <person name="Judelson H."/>
            <person name="Kamoun S."/>
            <person name="Kyung K."/>
            <person name="Meijer H."/>
            <person name="Minx P."/>
            <person name="Morris P."/>
            <person name="Nelson J."/>
            <person name="Phuntumart V."/>
            <person name="Qutob D."/>
            <person name="Rehmany A."/>
            <person name="Rougon-Cardoso A."/>
            <person name="Ryden P."/>
            <person name="Torto-Alalibo T."/>
            <person name="Studholme D."/>
            <person name="Wang Y."/>
            <person name="Win J."/>
            <person name="Wood J."/>
            <person name="Clifton S.W."/>
            <person name="Rogers J."/>
            <person name="Van den Ackerveken G."/>
            <person name="Jones J.D."/>
            <person name="McDowell J.M."/>
            <person name="Beynon J."/>
            <person name="Tyler B.M."/>
        </authorList>
    </citation>
    <scope>NUCLEOTIDE SEQUENCE [LARGE SCALE GENOMIC DNA]</scope>
    <source>
        <strain evidence="2">Emoy2</strain>
    </source>
</reference>
<sequence>MLIPEDHSIVDRRRALKAATHYLNTHLQAPARKRFYRLLSRAVRVWLGRGFPSSGPLVAKIAN</sequence>